<evidence type="ECO:0000313" key="2">
    <source>
        <dbReference type="Proteomes" id="UP000663720"/>
    </source>
</evidence>
<dbReference type="KEGG" id="dli:dnl_06340"/>
<proteinExistence type="predicted"/>
<dbReference type="EMBL" id="CP061799">
    <property type="protein sequence ID" value="QTA78413.1"/>
    <property type="molecule type" value="Genomic_DNA"/>
</dbReference>
<organism evidence="1 2">
    <name type="scientific">Desulfonema limicola</name>
    <dbReference type="NCBI Taxonomy" id="45656"/>
    <lineage>
        <taxon>Bacteria</taxon>
        <taxon>Pseudomonadati</taxon>
        <taxon>Thermodesulfobacteriota</taxon>
        <taxon>Desulfobacteria</taxon>
        <taxon>Desulfobacterales</taxon>
        <taxon>Desulfococcaceae</taxon>
        <taxon>Desulfonema</taxon>
    </lineage>
</organism>
<gene>
    <name evidence="1" type="ORF">dnl_06340</name>
</gene>
<dbReference type="AlphaFoldDB" id="A0A975B436"/>
<accession>A0A975B436</accession>
<name>A0A975B436_9BACT</name>
<dbReference type="RefSeq" id="WP_207690272.1">
    <property type="nucleotide sequence ID" value="NZ_CP061799.1"/>
</dbReference>
<dbReference type="Proteomes" id="UP000663720">
    <property type="component" value="Chromosome"/>
</dbReference>
<sequence length="231" mass="26221">MGKYKIITEKSEDKQIFSISETVIPKLNNEFQTFRSGFEFFPMLFKYGLSDGAVHAAGVSYLLNLGIIFGLPAIAEYPITLHSPESWKKAGRIFPDCIWFHPENKTPWISLEFERFEKGDENKINSKAQNLALSHHQSNGSIELCVFIYWLRSGSAPVSLSPLSQTFSNGFFRKGIQVPPPSCKFLIYKIVMGQPEICSEKIMERIAPYPNTNQTVNHLIIKEIRKVSGNI</sequence>
<keyword evidence="2" id="KW-1185">Reference proteome</keyword>
<protein>
    <recommendedName>
        <fullName evidence="3">Restriction endonuclease</fullName>
    </recommendedName>
</protein>
<reference evidence="1" key="1">
    <citation type="journal article" date="2021" name="Microb. Physiol.">
        <title>Proteogenomic Insights into the Physiology of Marine, Sulfate-Reducing, Filamentous Desulfonema limicola and Desulfonema magnum.</title>
        <authorList>
            <person name="Schnaars V."/>
            <person name="Wohlbrand L."/>
            <person name="Scheve S."/>
            <person name="Hinrichs C."/>
            <person name="Reinhardt R."/>
            <person name="Rabus R."/>
        </authorList>
    </citation>
    <scope>NUCLEOTIDE SEQUENCE</scope>
    <source>
        <strain evidence="1">5ac10</strain>
    </source>
</reference>
<evidence type="ECO:0008006" key="3">
    <source>
        <dbReference type="Google" id="ProtNLM"/>
    </source>
</evidence>
<evidence type="ECO:0000313" key="1">
    <source>
        <dbReference type="EMBL" id="QTA78413.1"/>
    </source>
</evidence>